<dbReference type="Proteomes" id="UP000012429">
    <property type="component" value="Unassembled WGS sequence"/>
</dbReference>
<sequence>MVLSTVAETENNQGYIDKYLLHAVSDLVDAFRGIVEHQTTEWLECFDAAPVAELQVVAKSLPHQRFALVGMIAERIVRRFGPNAGQGDLFDDRRRAAA</sequence>
<keyword evidence="2" id="KW-1185">Reference proteome</keyword>
<reference evidence="1 2" key="1">
    <citation type="journal article" date="2012" name="BMC Genomics">
        <title>Genomic basis of broad host range and environmental adaptability of Rhizobium tropici CIAT 899 and Rhizobium sp. PRF 81 which are used in inoculants for common bean (Phaseolus vulgaris L.).</title>
        <authorList>
            <person name="Ormeno-Orrillo E."/>
            <person name="Menna P."/>
            <person name="Almeida L.G."/>
            <person name="Ollero F.J."/>
            <person name="Nicolas M.F."/>
            <person name="Pains Rodrigues E."/>
            <person name="Shigueyoshi Nakatani A."/>
            <person name="Silva Batista J.S."/>
            <person name="Oliveira Chueire L.M."/>
            <person name="Souza R.C."/>
            <person name="Ribeiro Vasconcelos A.T."/>
            <person name="Megias M."/>
            <person name="Hungria M."/>
            <person name="Martinez-Romero E."/>
        </authorList>
    </citation>
    <scope>NUCLEOTIDE SEQUENCE [LARGE SCALE GENOMIC DNA]</scope>
    <source>
        <strain evidence="1 2">PRF 81</strain>
    </source>
</reference>
<proteinExistence type="predicted"/>
<evidence type="ECO:0000313" key="2">
    <source>
        <dbReference type="Proteomes" id="UP000012429"/>
    </source>
</evidence>
<evidence type="ECO:0000313" key="1">
    <source>
        <dbReference type="EMBL" id="ENN86051.1"/>
    </source>
</evidence>
<protein>
    <submittedName>
        <fullName evidence="1">Uncharacterized protein</fullName>
    </submittedName>
</protein>
<accession>N6UZB3</accession>
<gene>
    <name evidence="1" type="ORF">RHSP_31860</name>
</gene>
<organism evidence="1 2">
    <name type="scientific">Rhizobium freirei PRF 81</name>
    <dbReference type="NCBI Taxonomy" id="363754"/>
    <lineage>
        <taxon>Bacteria</taxon>
        <taxon>Pseudomonadati</taxon>
        <taxon>Pseudomonadota</taxon>
        <taxon>Alphaproteobacteria</taxon>
        <taxon>Hyphomicrobiales</taxon>
        <taxon>Rhizobiaceae</taxon>
        <taxon>Rhizobium/Agrobacterium group</taxon>
        <taxon>Rhizobium</taxon>
    </lineage>
</organism>
<dbReference type="PATRIC" id="fig|363754.4.peg.4008"/>
<dbReference type="EMBL" id="AQHN01000072">
    <property type="protein sequence ID" value="ENN86051.1"/>
    <property type="molecule type" value="Genomic_DNA"/>
</dbReference>
<comment type="caution">
    <text evidence="1">The sequence shown here is derived from an EMBL/GenBank/DDBJ whole genome shotgun (WGS) entry which is preliminary data.</text>
</comment>
<dbReference type="STRING" id="363754.RHSP_31860"/>
<dbReference type="AlphaFoldDB" id="N6UZB3"/>
<name>N6UZB3_9HYPH</name>